<feature type="compositionally biased region" description="Low complexity" evidence="1">
    <location>
        <begin position="47"/>
        <end position="65"/>
    </location>
</feature>
<comment type="caution">
    <text evidence="2">The sequence shown here is derived from an EMBL/GenBank/DDBJ whole genome shotgun (WGS) entry which is preliminary data.</text>
</comment>
<evidence type="ECO:0000256" key="1">
    <source>
        <dbReference type="SAM" id="MobiDB-lite"/>
    </source>
</evidence>
<reference evidence="2" key="1">
    <citation type="submission" date="2021-03" db="EMBL/GenBank/DDBJ databases">
        <authorList>
            <person name="Jaffe A."/>
        </authorList>
    </citation>
    <scope>NUCLEOTIDE SEQUENCE</scope>
    <source>
        <strain evidence="2">RIFCSPLOWO2_01_FULL_58_19</strain>
    </source>
</reference>
<protein>
    <submittedName>
        <fullName evidence="2">Uncharacterized protein</fullName>
    </submittedName>
</protein>
<dbReference type="EMBL" id="JAGVWE010000004">
    <property type="protein sequence ID" value="MBS3063281.1"/>
    <property type="molecule type" value="Genomic_DNA"/>
</dbReference>
<evidence type="ECO:0000313" key="2">
    <source>
        <dbReference type="EMBL" id="MBS3063281.1"/>
    </source>
</evidence>
<dbReference type="Proteomes" id="UP000678237">
    <property type="component" value="Unassembled WGS sequence"/>
</dbReference>
<accession>A0A8T4L8N9</accession>
<reference evidence="2" key="2">
    <citation type="submission" date="2021-05" db="EMBL/GenBank/DDBJ databases">
        <title>Protein family content uncovers lineage relationships and bacterial pathway maintenance mechanisms in DPANN archaea.</title>
        <authorList>
            <person name="Castelle C.J."/>
            <person name="Meheust R."/>
            <person name="Jaffe A.L."/>
            <person name="Seitz K."/>
            <person name="Gong X."/>
            <person name="Baker B.J."/>
            <person name="Banfield J.F."/>
        </authorList>
    </citation>
    <scope>NUCLEOTIDE SEQUENCE</scope>
    <source>
        <strain evidence="2">RIFCSPLOWO2_01_FULL_58_19</strain>
    </source>
</reference>
<feature type="region of interest" description="Disordered" evidence="1">
    <location>
        <begin position="47"/>
        <end position="82"/>
    </location>
</feature>
<evidence type="ECO:0000313" key="3">
    <source>
        <dbReference type="Proteomes" id="UP000678237"/>
    </source>
</evidence>
<gene>
    <name evidence="2" type="ORF">J4203_05415</name>
</gene>
<sequence>MHSMVDAQVVQETVKRMLDSGIDVPTIRQTLADIGLSEAEIQRVLSQANAPATAQPQAPAEPSPESVRDSLLDDREEEELRETTAHAALEEQGLKLDDLHGKVDLLHEKLASPSLSQSALEARLNQFEKDLGELKAGSRALQDLLKKILETNRETLARLEQQKK</sequence>
<name>A0A8T4L8N9_9ARCH</name>
<dbReference type="AlphaFoldDB" id="A0A8T4L8N9"/>
<organism evidence="2 3">
    <name type="scientific">Candidatus Iainarchaeum sp</name>
    <dbReference type="NCBI Taxonomy" id="3101447"/>
    <lineage>
        <taxon>Archaea</taxon>
        <taxon>Candidatus Iainarchaeota</taxon>
        <taxon>Candidatus Iainarchaeia</taxon>
        <taxon>Candidatus Iainarchaeales</taxon>
        <taxon>Candidatus Iainarchaeaceae</taxon>
        <taxon>Candidatus Iainarchaeum</taxon>
    </lineage>
</organism>
<proteinExistence type="predicted"/>